<reference evidence="4 5" key="1">
    <citation type="journal article" date="2010" name="Stand. Genomic Sci.">
        <title>Complete genome sequence of Archaeoglobus profundus type strain (AV18).</title>
        <authorList>
            <person name="von Jan M."/>
            <person name="Lapidus A."/>
            <person name="Del Rio T.G."/>
            <person name="Copeland A."/>
            <person name="Tice H."/>
            <person name="Cheng J.F."/>
            <person name="Lucas S."/>
            <person name="Chen F."/>
            <person name="Nolan M."/>
            <person name="Goodwin L."/>
            <person name="Han C."/>
            <person name="Pitluck S."/>
            <person name="Liolios K."/>
            <person name="Ivanova N."/>
            <person name="Mavromatis K."/>
            <person name="Ovchinnikova G."/>
            <person name="Chertkov O."/>
            <person name="Pati A."/>
            <person name="Chen A."/>
            <person name="Palaniappan K."/>
            <person name="Land M."/>
            <person name="Hauser L."/>
            <person name="Chang Y.J."/>
            <person name="Jeffries C.D."/>
            <person name="Saunders E."/>
            <person name="Brettin T."/>
            <person name="Detter J.C."/>
            <person name="Chain P."/>
            <person name="Eichinger K."/>
            <person name="Huber H."/>
            <person name="Spring S."/>
            <person name="Rohde M."/>
            <person name="Goker M."/>
            <person name="Wirth R."/>
            <person name="Woyke T."/>
            <person name="Bristow J."/>
            <person name="Eisen J.A."/>
            <person name="Markowitz V."/>
            <person name="Hugenholtz P."/>
            <person name="Kyrpides N.C."/>
            <person name="Klenk H.P."/>
        </authorList>
    </citation>
    <scope>NUCLEOTIDE SEQUENCE [LARGE SCALE GENOMIC DNA]</scope>
    <source>
        <strain evidence="5">DSM 5631 / JCM 9629 / NBRC 100127 / Av18</strain>
    </source>
</reference>
<keyword evidence="1" id="KW-0812">Transmembrane</keyword>
<dbReference type="OrthoDB" id="11098at2157"/>
<dbReference type="InterPro" id="IPR001173">
    <property type="entry name" value="Glyco_trans_2-like"/>
</dbReference>
<name>D2RDS2_ARCPA</name>
<evidence type="ECO:0000313" key="5">
    <source>
        <dbReference type="Proteomes" id="UP000001901"/>
    </source>
</evidence>
<dbReference type="HOGENOM" id="CLU_033536_7_4_2"/>
<dbReference type="Gene3D" id="3.90.550.10">
    <property type="entry name" value="Spore Coat Polysaccharide Biosynthesis Protein SpsA, Chain A"/>
    <property type="match status" value="1"/>
</dbReference>
<dbReference type="PaxDb" id="572546-Arcpr_1214"/>
<dbReference type="eggNOG" id="arCOG00894">
    <property type="taxonomic scope" value="Archaea"/>
</dbReference>
<dbReference type="InterPro" id="IPR050256">
    <property type="entry name" value="Glycosyltransferase_2"/>
</dbReference>
<feature type="transmembrane region" description="Helical" evidence="1">
    <location>
        <begin position="270"/>
        <end position="290"/>
    </location>
</feature>
<gene>
    <name evidence="4" type="ordered locus">Arcpr_1214</name>
</gene>
<sequence length="322" mass="36015">MKLVVMIPAYNEEESIGKVIREIPREIDGIEDIEVVVINDGSTDNTEKVAIESGAHHVITHKRNLGLARAFKTGLDYALKLGADVIVNIDADGQYNAKEIPKLISPILEGEADIVIGDRQIDKLDHMPKAKKIGNKIATWVTAKLAGIDVRDAQSGFRAFSRKAAMMMNVLGDYTYVQETIIQAANKGLKIEWIPIKFRKREGKSRLIPNIWSYAKRAGMTILRTYRDYHPLSVFLGIGGILLLVGLIFALRVLIHYIQTGMVTPYLPSAVLAVMLIVVGSITIVFGLVADMLKMQRLMLEEVLYRLKEMEEAETRSKSRQK</sequence>
<feature type="domain" description="Low-salt glycan biosynthesis hexosyltransferase Agl6 C-terminal transmembrane region" evidence="3">
    <location>
        <begin position="222"/>
        <end position="293"/>
    </location>
</feature>
<dbReference type="Pfam" id="PF26629">
    <property type="entry name" value="GT2_TM_C"/>
    <property type="match status" value="1"/>
</dbReference>
<proteinExistence type="predicted"/>
<dbReference type="CAZy" id="GT2">
    <property type="family name" value="Glycosyltransferase Family 2"/>
</dbReference>
<dbReference type="InterPro" id="IPR029044">
    <property type="entry name" value="Nucleotide-diphossugar_trans"/>
</dbReference>
<keyword evidence="5" id="KW-1185">Reference proteome</keyword>
<dbReference type="CDD" id="cd04179">
    <property type="entry name" value="DPM_DPG-synthase_like"/>
    <property type="match status" value="1"/>
</dbReference>
<organism evidence="4 5">
    <name type="scientific">Archaeoglobus profundus (strain DSM 5631 / JCM 9629 / NBRC 100127 / Av18)</name>
    <dbReference type="NCBI Taxonomy" id="572546"/>
    <lineage>
        <taxon>Archaea</taxon>
        <taxon>Methanobacteriati</taxon>
        <taxon>Methanobacteriota</taxon>
        <taxon>Archaeoglobi</taxon>
        <taxon>Archaeoglobales</taxon>
        <taxon>Archaeoglobaceae</taxon>
        <taxon>Archaeoglobus</taxon>
    </lineage>
</organism>
<dbReference type="Pfam" id="PF00535">
    <property type="entry name" value="Glycos_transf_2"/>
    <property type="match status" value="1"/>
</dbReference>
<evidence type="ECO:0000256" key="1">
    <source>
        <dbReference type="SAM" id="Phobius"/>
    </source>
</evidence>
<feature type="domain" description="Glycosyltransferase 2-like" evidence="2">
    <location>
        <begin position="5"/>
        <end position="165"/>
    </location>
</feature>
<dbReference type="GeneID" id="8739896"/>
<dbReference type="EMBL" id="CP001857">
    <property type="protein sequence ID" value="ADB58266.1"/>
    <property type="molecule type" value="Genomic_DNA"/>
</dbReference>
<evidence type="ECO:0000259" key="2">
    <source>
        <dbReference type="Pfam" id="PF00535"/>
    </source>
</evidence>
<keyword evidence="1" id="KW-0472">Membrane</keyword>
<protein>
    <submittedName>
        <fullName evidence="4">Glycosyl transferase family 2</fullName>
    </submittedName>
</protein>
<keyword evidence="4" id="KW-0808">Transferase</keyword>
<accession>D2RDS2</accession>
<dbReference type="GO" id="GO:0016740">
    <property type="term" value="F:transferase activity"/>
    <property type="evidence" value="ECO:0007669"/>
    <property type="project" value="UniProtKB-KW"/>
</dbReference>
<dbReference type="PANTHER" id="PTHR48090">
    <property type="entry name" value="UNDECAPRENYL-PHOSPHATE 4-DEOXY-4-FORMAMIDO-L-ARABINOSE TRANSFERASE-RELATED"/>
    <property type="match status" value="1"/>
</dbReference>
<dbReference type="Proteomes" id="UP000001901">
    <property type="component" value="Chromosome"/>
</dbReference>
<dbReference type="AlphaFoldDB" id="D2RDS2"/>
<dbReference type="InterPro" id="IPR058718">
    <property type="entry name" value="Agl6_TM_C"/>
</dbReference>
<dbReference type="PANTHER" id="PTHR48090:SF7">
    <property type="entry name" value="RFBJ PROTEIN"/>
    <property type="match status" value="1"/>
</dbReference>
<dbReference type="KEGG" id="apo:Arcpr_1214"/>
<dbReference type="RefSeq" id="WP_012940602.1">
    <property type="nucleotide sequence ID" value="NC_013741.1"/>
</dbReference>
<evidence type="ECO:0000259" key="3">
    <source>
        <dbReference type="Pfam" id="PF26629"/>
    </source>
</evidence>
<keyword evidence="1" id="KW-1133">Transmembrane helix</keyword>
<feature type="transmembrane region" description="Helical" evidence="1">
    <location>
        <begin position="234"/>
        <end position="258"/>
    </location>
</feature>
<dbReference type="SUPFAM" id="SSF53448">
    <property type="entry name" value="Nucleotide-diphospho-sugar transferases"/>
    <property type="match status" value="1"/>
</dbReference>
<dbReference type="STRING" id="572546.Arcpr_1214"/>
<evidence type="ECO:0000313" key="4">
    <source>
        <dbReference type="EMBL" id="ADB58266.1"/>
    </source>
</evidence>